<organism evidence="1 2">
    <name type="scientific">Streptomyces millisiae</name>
    <dbReference type="NCBI Taxonomy" id="3075542"/>
    <lineage>
        <taxon>Bacteria</taxon>
        <taxon>Bacillati</taxon>
        <taxon>Actinomycetota</taxon>
        <taxon>Actinomycetes</taxon>
        <taxon>Kitasatosporales</taxon>
        <taxon>Streptomycetaceae</taxon>
        <taxon>Streptomyces</taxon>
    </lineage>
</organism>
<keyword evidence="2" id="KW-1185">Reference proteome</keyword>
<reference evidence="2" key="1">
    <citation type="submission" date="2023-07" db="EMBL/GenBank/DDBJ databases">
        <title>30 novel species of actinomycetes from the DSMZ collection.</title>
        <authorList>
            <person name="Nouioui I."/>
        </authorList>
    </citation>
    <scope>NUCLEOTIDE SEQUENCE [LARGE SCALE GENOMIC DNA]</scope>
    <source>
        <strain evidence="2">DSM 44918</strain>
    </source>
</reference>
<comment type="caution">
    <text evidence="1">The sequence shown here is derived from an EMBL/GenBank/DDBJ whole genome shotgun (WGS) entry which is preliminary data.</text>
</comment>
<dbReference type="RefSeq" id="WP_311604149.1">
    <property type="nucleotide sequence ID" value="NZ_JAVREM010000087.1"/>
</dbReference>
<dbReference type="Proteomes" id="UP001183420">
    <property type="component" value="Unassembled WGS sequence"/>
</dbReference>
<gene>
    <name evidence="1" type="ORF">RNC47_32840</name>
</gene>
<evidence type="ECO:0000313" key="1">
    <source>
        <dbReference type="EMBL" id="MDT0323107.1"/>
    </source>
</evidence>
<evidence type="ECO:0000313" key="2">
    <source>
        <dbReference type="Proteomes" id="UP001183420"/>
    </source>
</evidence>
<name>A0ABU2LZT4_9ACTN</name>
<protein>
    <submittedName>
        <fullName evidence="1">Uncharacterized protein</fullName>
    </submittedName>
</protein>
<dbReference type="EMBL" id="JAVREM010000087">
    <property type="protein sequence ID" value="MDT0323107.1"/>
    <property type="molecule type" value="Genomic_DNA"/>
</dbReference>
<sequence>MATSRALRYVESRKNLTGCVCGLAGVALTLAGQAGALWPVVVGGLYGAGALLAPPDRAAPPPISETSELASIRADFTALRSYLAAFDAPPTAAGTLAELDELLTALLAPGWVADELTTNPDDVYKLSRAVRHDVPDAVDAYLRTRWWSRLTPGNEPPERHLERQLTLILRELNAVAVSLRHSQERLQQTLTTELESRDPTDL</sequence>
<proteinExistence type="predicted"/>
<accession>A0ABU2LZT4</accession>